<organism evidence="1 2">
    <name type="scientific">Coprobacillus cateniformis</name>
    <dbReference type="NCBI Taxonomy" id="100884"/>
    <lineage>
        <taxon>Bacteria</taxon>
        <taxon>Bacillati</taxon>
        <taxon>Bacillota</taxon>
        <taxon>Erysipelotrichia</taxon>
        <taxon>Erysipelotrichales</taxon>
        <taxon>Coprobacillaceae</taxon>
        <taxon>Coprobacillus</taxon>
    </lineage>
</organism>
<gene>
    <name evidence="1" type="ORF">HMPREF9488_00292</name>
</gene>
<keyword evidence="2" id="KW-1185">Reference proteome</keyword>
<evidence type="ECO:0000313" key="2">
    <source>
        <dbReference type="Proteomes" id="UP000003157"/>
    </source>
</evidence>
<dbReference type="OrthoDB" id="9801263at2"/>
<accession>E7G6A4</accession>
<comment type="caution">
    <text evidence="1">The sequence shown here is derived from an EMBL/GenBank/DDBJ whole genome shotgun (WGS) entry which is preliminary data.</text>
</comment>
<sequence>MYVNDYKREFMNEGDNSPIGIILCSGKNQSVVKTYFCFKISNMFTNSGGATE</sequence>
<name>E7G6A4_9FIRM</name>
<dbReference type="AlphaFoldDB" id="E7G6A4"/>
<reference evidence="1 2" key="1">
    <citation type="submission" date="2010-12" db="EMBL/GenBank/DDBJ databases">
        <title>The Genome Sequence of Coprobacillus sp. strain 29_1.</title>
        <authorList>
            <consortium name="The Broad Institute Genome Sequencing Platform"/>
            <person name="Earl A."/>
            <person name="Ward D."/>
            <person name="Feldgarden M."/>
            <person name="Gevers D."/>
            <person name="Daigneault M."/>
            <person name="Sibley C.D."/>
            <person name="White A."/>
            <person name="Strauss J."/>
            <person name="Allen-Vercoe E."/>
            <person name="Young S.K."/>
            <person name="Zeng Q."/>
            <person name="Gargeya S."/>
            <person name="Fitzgerald M."/>
            <person name="Haas B."/>
            <person name="Abouelleil A."/>
            <person name="Alvarado L."/>
            <person name="Arachchi H.M."/>
            <person name="Berlin A."/>
            <person name="Brown A."/>
            <person name="Chapman S.B."/>
            <person name="Chen Z."/>
            <person name="Dunbar C."/>
            <person name="Freedman E."/>
            <person name="Gearin G."/>
            <person name="Gellesch M."/>
            <person name="Goldberg J."/>
            <person name="Griggs A."/>
            <person name="Gujja S."/>
            <person name="Heilman E."/>
            <person name="Heiman D."/>
            <person name="Howarth C."/>
            <person name="Larson L."/>
            <person name="Lui A."/>
            <person name="MacDonald P.J.P."/>
            <person name="Mehta T."/>
            <person name="Montmayeur A."/>
            <person name="Murphy C."/>
            <person name="Neiman D."/>
            <person name="Pearson M."/>
            <person name="Priest M."/>
            <person name="Roberts A."/>
            <person name="Saif S."/>
            <person name="Shea T."/>
            <person name="Shenoy N."/>
            <person name="Sisk P."/>
            <person name="Stolte C."/>
            <person name="Sykes S."/>
            <person name="White J."/>
            <person name="Yandava C."/>
            <person name="Nusbaum C."/>
            <person name="Birren B."/>
        </authorList>
    </citation>
    <scope>NUCLEOTIDE SEQUENCE [LARGE SCALE GENOMIC DNA]</scope>
    <source>
        <strain evidence="1 2">29_1</strain>
    </source>
</reference>
<evidence type="ECO:0008006" key="3">
    <source>
        <dbReference type="Google" id="ProtNLM"/>
    </source>
</evidence>
<dbReference type="Proteomes" id="UP000003157">
    <property type="component" value="Unassembled WGS sequence"/>
</dbReference>
<protein>
    <recommendedName>
        <fullName evidence="3">YhcG PDDEXK nuclease domain-containing protein</fullName>
    </recommendedName>
</protein>
<dbReference type="EMBL" id="ADKX01000003">
    <property type="protein sequence ID" value="EFW06405.1"/>
    <property type="molecule type" value="Genomic_DNA"/>
</dbReference>
<dbReference type="HOGENOM" id="CLU_3078797_0_0_9"/>
<evidence type="ECO:0000313" key="1">
    <source>
        <dbReference type="EMBL" id="EFW06405.1"/>
    </source>
</evidence>
<proteinExistence type="predicted"/>